<sequence>MEKKLEAIQIQDNESEQMDNREDAAEDDYSPEENEGEGDEEYDEEEDDEDDTVFSKETLEAAMATKVSIEQYYTSLFKSLKEREDRRIFLEKKMEELNLREEQRAIKRRELDKKETEYIKSRRIRLTGHSFESIKIIGRGAFGEVRLVKMKKNNKYFAMKKLDKSKMIEKQQTIHVRSERDILADSNHIHGHNPWIVSLYYSFQDTNYLYLIMEYVPGGDMMTQLIKYDTFTEDATRFYIAETVLALNSIHKLSYIHRDIKPDNLLIDSKGHIKVSDFGLCTGLQTNRVPTLAEIYKKYEGDIRDENESISSSRSARFDSWKKQRRVLAYSNVGTPDYTAPEVLMKDGYSAECDWWSVGVIMFEMLVGYPPFCSESIRETYHKIMNWKLTLPKIMEEAKAEVNLSPQAQDLIEKFLTDPVRRIGVNGVEEIQSHPFFKGVDWKNIRQTKAPIIPAIASITDTSNFDHYDEEPSHNPEPMQPVQSKSRRKITSFDIPFIGYTYRNFDAMRDAFGSVNSRDAFGSINSRDAFGSINSRDTLNNI</sequence>
<dbReference type="SMART" id="SM00133">
    <property type="entry name" value="S_TK_X"/>
    <property type="match status" value="1"/>
</dbReference>
<dbReference type="Pfam" id="PF00069">
    <property type="entry name" value="Pkinase"/>
    <property type="match status" value="2"/>
</dbReference>
<evidence type="ECO:0000256" key="4">
    <source>
        <dbReference type="ARBA" id="ARBA00022490"/>
    </source>
</evidence>
<keyword evidence="6" id="KW-0597">Phosphoprotein</keyword>
<gene>
    <name evidence="17" type="ORF">CYY_005721</name>
</gene>
<dbReference type="InterPro" id="IPR017441">
    <property type="entry name" value="Protein_kinase_ATP_BS"/>
</dbReference>
<keyword evidence="9" id="KW-0418">Kinase</keyword>
<evidence type="ECO:0000256" key="7">
    <source>
        <dbReference type="ARBA" id="ARBA00022679"/>
    </source>
</evidence>
<feature type="compositionally biased region" description="Acidic residues" evidence="14">
    <location>
        <begin position="24"/>
        <end position="52"/>
    </location>
</feature>
<keyword evidence="5" id="KW-0723">Serine/threonine-protein kinase</keyword>
<evidence type="ECO:0000256" key="2">
    <source>
        <dbReference type="ARBA" id="ARBA00009903"/>
    </source>
</evidence>
<evidence type="ECO:0000256" key="8">
    <source>
        <dbReference type="ARBA" id="ARBA00022741"/>
    </source>
</evidence>
<dbReference type="CDD" id="cd05599">
    <property type="entry name" value="STKc_NDR_like"/>
    <property type="match status" value="1"/>
</dbReference>
<dbReference type="InterPro" id="IPR011009">
    <property type="entry name" value="Kinase-like_dom_sf"/>
</dbReference>
<comment type="subcellular location">
    <subcellularLocation>
        <location evidence="1">Cytoplasm</location>
    </subcellularLocation>
</comment>
<proteinExistence type="inferred from homology"/>
<feature type="binding site" evidence="13">
    <location>
        <position position="160"/>
    </location>
    <ligand>
        <name>ATP</name>
        <dbReference type="ChEBI" id="CHEBI:30616"/>
    </ligand>
</feature>
<dbReference type="SUPFAM" id="SSF56112">
    <property type="entry name" value="Protein kinase-like (PK-like)"/>
    <property type="match status" value="1"/>
</dbReference>
<dbReference type="GO" id="GO:0004674">
    <property type="term" value="F:protein serine/threonine kinase activity"/>
    <property type="evidence" value="ECO:0007669"/>
    <property type="project" value="UniProtKB-KW"/>
</dbReference>
<dbReference type="Pfam" id="PF00433">
    <property type="entry name" value="Pkinase_C"/>
    <property type="match status" value="1"/>
</dbReference>
<dbReference type="InterPro" id="IPR000719">
    <property type="entry name" value="Prot_kinase_dom"/>
</dbReference>
<keyword evidence="7" id="KW-0808">Transferase</keyword>
<evidence type="ECO:0000256" key="9">
    <source>
        <dbReference type="ARBA" id="ARBA00022777"/>
    </source>
</evidence>
<dbReference type="OrthoDB" id="3638488at2759"/>
<comment type="caution">
    <text evidence="17">The sequence shown here is derived from an EMBL/GenBank/DDBJ whole genome shotgun (WGS) entry which is preliminary data.</text>
</comment>
<feature type="domain" description="Protein kinase" evidence="15">
    <location>
        <begin position="131"/>
        <end position="437"/>
    </location>
</feature>
<dbReference type="AlphaFoldDB" id="A0A8J4PSC9"/>
<evidence type="ECO:0000256" key="1">
    <source>
        <dbReference type="ARBA" id="ARBA00004496"/>
    </source>
</evidence>
<evidence type="ECO:0000259" key="15">
    <source>
        <dbReference type="PROSITE" id="PS50011"/>
    </source>
</evidence>
<dbReference type="PROSITE" id="PS51285">
    <property type="entry name" value="AGC_KINASE_CTER"/>
    <property type="match status" value="1"/>
</dbReference>
<organism evidence="17 18">
    <name type="scientific">Polysphondylium violaceum</name>
    <dbReference type="NCBI Taxonomy" id="133409"/>
    <lineage>
        <taxon>Eukaryota</taxon>
        <taxon>Amoebozoa</taxon>
        <taxon>Evosea</taxon>
        <taxon>Eumycetozoa</taxon>
        <taxon>Dictyostelia</taxon>
        <taxon>Dictyosteliales</taxon>
        <taxon>Dictyosteliaceae</taxon>
        <taxon>Polysphondylium</taxon>
    </lineage>
</organism>
<dbReference type="EMBL" id="AJWJ01000236">
    <property type="protein sequence ID" value="KAF2072955.1"/>
    <property type="molecule type" value="Genomic_DNA"/>
</dbReference>
<dbReference type="PROSITE" id="PS00108">
    <property type="entry name" value="PROTEIN_KINASE_ST"/>
    <property type="match status" value="1"/>
</dbReference>
<dbReference type="Gene3D" id="1.10.510.10">
    <property type="entry name" value="Transferase(Phosphotransferase) domain 1"/>
    <property type="match status" value="2"/>
</dbReference>
<protein>
    <recommendedName>
        <fullName evidence="3">non-specific serine/threonine protein kinase</fullName>
        <ecNumber evidence="3">2.7.11.1</ecNumber>
    </recommendedName>
</protein>
<keyword evidence="18" id="KW-1185">Reference proteome</keyword>
<dbReference type="InterPro" id="IPR050839">
    <property type="entry name" value="Rho-assoc_Ser/Thr_Kinase"/>
</dbReference>
<evidence type="ECO:0000256" key="3">
    <source>
        <dbReference type="ARBA" id="ARBA00012513"/>
    </source>
</evidence>
<comment type="catalytic activity">
    <reaction evidence="11">
        <text>L-threonyl-[protein] + ATP = O-phospho-L-threonyl-[protein] + ADP + H(+)</text>
        <dbReference type="Rhea" id="RHEA:46608"/>
        <dbReference type="Rhea" id="RHEA-COMP:11060"/>
        <dbReference type="Rhea" id="RHEA-COMP:11605"/>
        <dbReference type="ChEBI" id="CHEBI:15378"/>
        <dbReference type="ChEBI" id="CHEBI:30013"/>
        <dbReference type="ChEBI" id="CHEBI:30616"/>
        <dbReference type="ChEBI" id="CHEBI:61977"/>
        <dbReference type="ChEBI" id="CHEBI:456216"/>
        <dbReference type="EC" id="2.7.11.1"/>
    </reaction>
</comment>
<evidence type="ECO:0000256" key="14">
    <source>
        <dbReference type="SAM" id="MobiDB-lite"/>
    </source>
</evidence>
<evidence type="ECO:0000259" key="16">
    <source>
        <dbReference type="PROSITE" id="PS51285"/>
    </source>
</evidence>
<keyword evidence="10 13" id="KW-0067">ATP-binding</keyword>
<dbReference type="GO" id="GO:0005524">
    <property type="term" value="F:ATP binding"/>
    <property type="evidence" value="ECO:0007669"/>
    <property type="project" value="UniProtKB-UniRule"/>
</dbReference>
<accession>A0A8J4PSC9</accession>
<evidence type="ECO:0000256" key="6">
    <source>
        <dbReference type="ARBA" id="ARBA00022553"/>
    </source>
</evidence>
<reference evidence="17" key="1">
    <citation type="submission" date="2020-01" db="EMBL/GenBank/DDBJ databases">
        <title>Development of genomics and gene disruption for Polysphondylium violaceum indicates a role for the polyketide synthase stlB in stalk morphogenesis.</title>
        <authorList>
            <person name="Narita B."/>
            <person name="Kawabe Y."/>
            <person name="Kin K."/>
            <person name="Saito T."/>
            <person name="Gibbs R."/>
            <person name="Kuspa A."/>
            <person name="Muzny D."/>
            <person name="Queller D."/>
            <person name="Richards S."/>
            <person name="Strassman J."/>
            <person name="Sucgang R."/>
            <person name="Worley K."/>
            <person name="Schaap P."/>
        </authorList>
    </citation>
    <scope>NUCLEOTIDE SEQUENCE</scope>
    <source>
        <strain evidence="17">QSvi11</strain>
    </source>
</reference>
<name>A0A8J4PSC9_9MYCE</name>
<keyword evidence="4" id="KW-0963">Cytoplasm</keyword>
<evidence type="ECO:0000256" key="5">
    <source>
        <dbReference type="ARBA" id="ARBA00022527"/>
    </source>
</evidence>
<dbReference type="FunFam" id="3.30.200.20:FF:000192">
    <property type="entry name" value="Serine/threonine-protein kinase cot-1"/>
    <property type="match status" value="1"/>
</dbReference>
<dbReference type="PANTHER" id="PTHR22988">
    <property type="entry name" value="MYOTONIC DYSTROPHY S/T KINASE-RELATED"/>
    <property type="match status" value="1"/>
</dbReference>
<dbReference type="GO" id="GO:0005737">
    <property type="term" value="C:cytoplasm"/>
    <property type="evidence" value="ECO:0007669"/>
    <property type="project" value="UniProtKB-SubCell"/>
</dbReference>
<dbReference type="FunFam" id="1.10.510.10:FF:000057">
    <property type="entry name" value="Non-specific serine/threonine protein kinase"/>
    <property type="match status" value="1"/>
</dbReference>
<dbReference type="InterPro" id="IPR008271">
    <property type="entry name" value="Ser/Thr_kinase_AS"/>
</dbReference>
<dbReference type="Gene3D" id="3.30.200.20">
    <property type="entry name" value="Phosphorylase Kinase, domain 1"/>
    <property type="match status" value="2"/>
</dbReference>
<dbReference type="InterPro" id="IPR017892">
    <property type="entry name" value="Pkinase_C"/>
</dbReference>
<dbReference type="CDD" id="cd21742">
    <property type="entry name" value="MobB_NDR_LATS-like"/>
    <property type="match status" value="1"/>
</dbReference>
<dbReference type="InterPro" id="IPR000961">
    <property type="entry name" value="AGC-kinase_C"/>
</dbReference>
<dbReference type="GO" id="GO:0071944">
    <property type="term" value="C:cell periphery"/>
    <property type="evidence" value="ECO:0007669"/>
    <property type="project" value="UniProtKB-ARBA"/>
</dbReference>
<evidence type="ECO:0000256" key="11">
    <source>
        <dbReference type="ARBA" id="ARBA00047899"/>
    </source>
</evidence>
<dbReference type="SMART" id="SM00220">
    <property type="entry name" value="S_TKc"/>
    <property type="match status" value="1"/>
</dbReference>
<evidence type="ECO:0000256" key="10">
    <source>
        <dbReference type="ARBA" id="ARBA00022840"/>
    </source>
</evidence>
<dbReference type="PANTHER" id="PTHR22988:SF76">
    <property type="entry name" value="CHROMOSOME UNDETERMINED SCAFFOLD_135, WHOLE GENOME SHOTGUN SEQUENCE"/>
    <property type="match status" value="1"/>
</dbReference>
<dbReference type="Proteomes" id="UP000695562">
    <property type="component" value="Unassembled WGS sequence"/>
</dbReference>
<evidence type="ECO:0000256" key="12">
    <source>
        <dbReference type="ARBA" id="ARBA00048679"/>
    </source>
</evidence>
<dbReference type="FunFam" id="1.10.510.10:FF:000086">
    <property type="entry name" value="Non-specific serine/threonine protein kinase"/>
    <property type="match status" value="1"/>
</dbReference>
<comment type="catalytic activity">
    <reaction evidence="12">
        <text>L-seryl-[protein] + ATP = O-phospho-L-seryl-[protein] + ADP + H(+)</text>
        <dbReference type="Rhea" id="RHEA:17989"/>
        <dbReference type="Rhea" id="RHEA-COMP:9863"/>
        <dbReference type="Rhea" id="RHEA-COMP:11604"/>
        <dbReference type="ChEBI" id="CHEBI:15378"/>
        <dbReference type="ChEBI" id="CHEBI:29999"/>
        <dbReference type="ChEBI" id="CHEBI:30616"/>
        <dbReference type="ChEBI" id="CHEBI:83421"/>
        <dbReference type="ChEBI" id="CHEBI:456216"/>
        <dbReference type="EC" id="2.7.11.1"/>
    </reaction>
</comment>
<comment type="similarity">
    <text evidence="2">Belongs to the protein kinase superfamily. AGC Ser/Thr protein kinase family.</text>
</comment>
<feature type="domain" description="AGC-kinase C-terminal" evidence="16">
    <location>
        <begin position="438"/>
        <end position="512"/>
    </location>
</feature>
<dbReference type="PROSITE" id="PS00107">
    <property type="entry name" value="PROTEIN_KINASE_ATP"/>
    <property type="match status" value="1"/>
</dbReference>
<dbReference type="EC" id="2.7.11.1" evidence="3"/>
<evidence type="ECO:0000313" key="18">
    <source>
        <dbReference type="Proteomes" id="UP000695562"/>
    </source>
</evidence>
<feature type="region of interest" description="Disordered" evidence="14">
    <location>
        <begin position="1"/>
        <end position="52"/>
    </location>
</feature>
<evidence type="ECO:0000256" key="13">
    <source>
        <dbReference type="PROSITE-ProRule" id="PRU10141"/>
    </source>
</evidence>
<keyword evidence="8 13" id="KW-0547">Nucleotide-binding</keyword>
<evidence type="ECO:0000313" key="17">
    <source>
        <dbReference type="EMBL" id="KAF2072955.1"/>
    </source>
</evidence>
<dbReference type="InterPro" id="IPR059233">
    <property type="entry name" value="MobB_NdrA/B/Cbk1"/>
</dbReference>
<dbReference type="PROSITE" id="PS50011">
    <property type="entry name" value="PROTEIN_KINASE_DOM"/>
    <property type="match status" value="1"/>
</dbReference>